<dbReference type="Gene3D" id="3.40.50.12760">
    <property type="match status" value="1"/>
</dbReference>
<accession>A0A6C0F688</accession>
<evidence type="ECO:0000313" key="1">
    <source>
        <dbReference type="EMBL" id="QHT36133.1"/>
    </source>
</evidence>
<dbReference type="AlphaFoldDB" id="A0A6C0F688"/>
<reference evidence="1" key="1">
    <citation type="journal article" date="2020" name="Nature">
        <title>Giant virus diversity and host interactions through global metagenomics.</title>
        <authorList>
            <person name="Schulz F."/>
            <person name="Roux S."/>
            <person name="Paez-Espino D."/>
            <person name="Jungbluth S."/>
            <person name="Walsh D.A."/>
            <person name="Denef V.J."/>
            <person name="McMahon K.D."/>
            <person name="Konstantinidis K.T."/>
            <person name="Eloe-Fadrosh E.A."/>
            <person name="Kyrpides N.C."/>
            <person name="Woyke T."/>
        </authorList>
    </citation>
    <scope>NUCLEOTIDE SEQUENCE</scope>
    <source>
        <strain evidence="1">GVMAG-M-3300009182-46</strain>
    </source>
</reference>
<name>A0A6C0F688_9ZZZZ</name>
<proteinExistence type="predicted"/>
<protein>
    <recommendedName>
        <fullName evidence="2">Ribosomal RNA methyltransferase FtsJ domain-containing protein</fullName>
    </recommendedName>
</protein>
<sequence>MSYYILPKHANTPIFFNVKTHSSSLKEFISNSLIHYQNEIFEQLFKLFQLEETNKKNIFLKQEIIDSLEDELQEKSLNHSLILEKKDEVKNNPLFIVLQKYVNNYEFIFSKVPGTKFSVSKLRPQSIVFYELMEVTSICNILDSFKTRDINIINISNNWMAANEFFNIMREEKNDNNLGVQFLNNDMLSFLQSYENVIYYNRTDLLFFECPESNKNNISLYFKDMCTILYFIIKLQSQNGNAIIKIDNIFYKPVFDILYILSSFYEKVYLLKPNVSNVIDSGRYIICKNFIMNQEKNFDFILNLEDFVGANIIINDIDTTPNCEFIFSLIDNEMSHYFINKIEESNIVIGQQQLEALGQIISIIKNKNRDEKMETLKKNNIQKCILWCERHQIPYNKFIEKTNIFLPLFKSKNKDECDVDDLVNPYDISTLESVCFSSKNYIDDTTDT</sequence>
<organism evidence="1">
    <name type="scientific">viral metagenome</name>
    <dbReference type="NCBI Taxonomy" id="1070528"/>
    <lineage>
        <taxon>unclassified sequences</taxon>
        <taxon>metagenomes</taxon>
        <taxon>organismal metagenomes</taxon>
    </lineage>
</organism>
<evidence type="ECO:0008006" key="2">
    <source>
        <dbReference type="Google" id="ProtNLM"/>
    </source>
</evidence>
<dbReference type="EMBL" id="MN739031">
    <property type="protein sequence ID" value="QHT36133.1"/>
    <property type="molecule type" value="Genomic_DNA"/>
</dbReference>